<feature type="compositionally biased region" description="Basic and acidic residues" evidence="1">
    <location>
        <begin position="561"/>
        <end position="590"/>
    </location>
</feature>
<evidence type="ECO:0000259" key="3">
    <source>
        <dbReference type="Pfam" id="PF03109"/>
    </source>
</evidence>
<dbReference type="PANTHER" id="PTHR45890">
    <property type="entry name" value="AARF DOMAIN CONTAINING KINASE 2 (PREDICTED)"/>
    <property type="match status" value="1"/>
</dbReference>
<evidence type="ECO:0000313" key="4">
    <source>
        <dbReference type="EMBL" id="CAE0563016.1"/>
    </source>
</evidence>
<feature type="transmembrane region" description="Helical" evidence="2">
    <location>
        <begin position="99"/>
        <end position="122"/>
    </location>
</feature>
<organism evidence="4">
    <name type="scientific">Emiliania huxleyi</name>
    <name type="common">Coccolithophore</name>
    <name type="synonym">Pontosphaera huxleyi</name>
    <dbReference type="NCBI Taxonomy" id="2903"/>
    <lineage>
        <taxon>Eukaryota</taxon>
        <taxon>Haptista</taxon>
        <taxon>Haptophyta</taxon>
        <taxon>Prymnesiophyceae</taxon>
        <taxon>Isochrysidales</taxon>
        <taxon>Noelaerhabdaceae</taxon>
        <taxon>Emiliania</taxon>
    </lineage>
</organism>
<evidence type="ECO:0000256" key="1">
    <source>
        <dbReference type="SAM" id="MobiDB-lite"/>
    </source>
</evidence>
<keyword evidence="2" id="KW-1133">Transmembrane helix</keyword>
<dbReference type="EMBL" id="HBIR01033068">
    <property type="protein sequence ID" value="CAE0563016.1"/>
    <property type="molecule type" value="Transcribed_RNA"/>
</dbReference>
<keyword evidence="2" id="KW-0812">Transmembrane</keyword>
<keyword evidence="2" id="KW-0472">Membrane</keyword>
<accession>A0A7S3SRT7</accession>
<reference evidence="4" key="1">
    <citation type="submission" date="2021-01" db="EMBL/GenBank/DDBJ databases">
        <authorList>
            <person name="Corre E."/>
            <person name="Pelletier E."/>
            <person name="Niang G."/>
            <person name="Scheremetjew M."/>
            <person name="Finn R."/>
            <person name="Kale V."/>
            <person name="Holt S."/>
            <person name="Cochrane G."/>
            <person name="Meng A."/>
            <person name="Brown T."/>
            <person name="Cohen L."/>
        </authorList>
    </citation>
    <scope>NUCLEOTIDE SEQUENCE</scope>
    <source>
        <strain evidence="4">379</strain>
    </source>
</reference>
<proteinExistence type="predicted"/>
<gene>
    <name evidence="4" type="ORF">EHUX00137_LOCUS25733</name>
</gene>
<dbReference type="Pfam" id="PF03109">
    <property type="entry name" value="ABC1"/>
    <property type="match status" value="1"/>
</dbReference>
<dbReference type="InterPro" id="IPR011009">
    <property type="entry name" value="Kinase-like_dom_sf"/>
</dbReference>
<evidence type="ECO:0000256" key="2">
    <source>
        <dbReference type="SAM" id="Phobius"/>
    </source>
</evidence>
<dbReference type="SUPFAM" id="SSF56112">
    <property type="entry name" value="Protein kinase-like (PK-like)"/>
    <property type="match status" value="1"/>
</dbReference>
<dbReference type="AlphaFoldDB" id="A0A7S3SRT7"/>
<feature type="domain" description="ABC1 atypical kinase-like" evidence="3">
    <location>
        <begin position="173"/>
        <end position="443"/>
    </location>
</feature>
<dbReference type="GO" id="GO:0005739">
    <property type="term" value="C:mitochondrion"/>
    <property type="evidence" value="ECO:0007669"/>
    <property type="project" value="TreeGrafter"/>
</dbReference>
<feature type="region of interest" description="Disordered" evidence="1">
    <location>
        <begin position="555"/>
        <end position="609"/>
    </location>
</feature>
<dbReference type="InterPro" id="IPR052402">
    <property type="entry name" value="ADCK_kinase"/>
</dbReference>
<name>A0A7S3SRT7_EMIHU</name>
<dbReference type="InterPro" id="IPR004147">
    <property type="entry name" value="ABC1_dom"/>
</dbReference>
<dbReference type="PANTHER" id="PTHR45890:SF1">
    <property type="entry name" value="AARF DOMAIN CONTAINING KINASE 2"/>
    <property type="match status" value="1"/>
</dbReference>
<protein>
    <recommendedName>
        <fullName evidence="3">ABC1 atypical kinase-like domain-containing protein</fullName>
    </recommendedName>
</protein>
<sequence>MAASLQRFRLRASVRPRLPCIPRRTHAYCVAARTQASCVAARATVLALAAGAWRHRKQPALCEPPPPPPPLPPLETALAPVASEQPLPLARRLARVAFYALRAAYLWLVFSPLLLSSPLAFWQRRFPQLEEVWWSWCIATLERTGALAIKLAQWASSRPDLFSSRVCGRLQHLQDHTQPHSLEATEAALDAAFGPGWRSVLRIAPHPVGSGCIAQVHRGELLRDGEWGPVAVKVLHPQVGRYIRADGALLRLVCGGLQRLPRVRWLNPGGGGGSRPSTRSEQSPLHLLCGCESGGMSEEFTEMLLRQLDLRSEADNLRRFRANFARAGGGAPPVDFPDPVGGYVARAVLVESWVDGVPMVEWAAGLAETAEERQQLCNTGIDAFCEMLFVHNFVHGDLHPGNVLVTTTADGSPRLAFLDAGIVVSYSEFDHGMLIDILGHFLNYEGYEGGALMIEQTAAQSDVSDAHGFCTKIGEMVNFARDTPTFFDQVGTSISMICNAACDHRVRVHAGFISIALSVKVVEGIVIQVDPAAVVAPRAKAVVIRESLKRKGRALLGRTARPGEDADAEARREAERQAQHRASEERGERERRRRAALARERAAAEQQAP</sequence>